<feature type="domain" description="SusD-like N-terminal" evidence="8">
    <location>
        <begin position="124"/>
        <end position="235"/>
    </location>
</feature>
<keyword evidence="3 6" id="KW-0732">Signal</keyword>
<dbReference type="STRING" id="655355.SAMN05216283_112105"/>
<evidence type="ECO:0000313" key="10">
    <source>
        <dbReference type="Proteomes" id="UP000198964"/>
    </source>
</evidence>
<dbReference type="EMBL" id="FONW01000012">
    <property type="protein sequence ID" value="SFF67631.1"/>
    <property type="molecule type" value="Genomic_DNA"/>
</dbReference>
<feature type="domain" description="RagB/SusD" evidence="7">
    <location>
        <begin position="329"/>
        <end position="590"/>
    </location>
</feature>
<evidence type="ECO:0000256" key="4">
    <source>
        <dbReference type="ARBA" id="ARBA00023136"/>
    </source>
</evidence>
<accession>A0A1I2KR89</accession>
<evidence type="ECO:0000256" key="2">
    <source>
        <dbReference type="ARBA" id="ARBA00006275"/>
    </source>
</evidence>
<evidence type="ECO:0000256" key="5">
    <source>
        <dbReference type="ARBA" id="ARBA00023237"/>
    </source>
</evidence>
<evidence type="ECO:0000256" key="1">
    <source>
        <dbReference type="ARBA" id="ARBA00004442"/>
    </source>
</evidence>
<dbReference type="InterPro" id="IPR011990">
    <property type="entry name" value="TPR-like_helical_dom_sf"/>
</dbReference>
<sequence length="590" mass="66881">MKNRLSKIYLLAILSTFLLMGSSCQDEFLKKPLGSDLNVDSIFSTSSKVESAIARAYGLSLASGIPMSPWDHNNTYMLMGASLPMISGEINPIKYNWTDGWRVARSGLMADNGSGKTMSDDGFGTNYRAIRHDYLVIENIENVSDMSDTEKAQVIAEMKVLIAYRYLEMFKRYGGVPIVNQTLSVADEIMIPRATLEETLNHIVDICDEVVTILPDSYTRTWTGRATKGMALAVKAEALLYASRPLFNASSPYMDLGEHNNLICFGNNDNSRWQKAIDASLAVIEWAESNGYHIIDTNNPLDDYGTAVSTPGNAEVLVAYKYQFQGWGSPLHRFYNPHTEDGGSNGMSFVQLLQYYKADGNDQEWTDETLSPFSEYMTKMEEMEPRLKASVAGAGMDPWNNPNDIYWSSQVLANASTYNGRGGTEGCARRVKFWYKAGTREWFEFPIYRLAEFYLNLAEAYNELGQSGKSLEYLNVIRDRAGLPDVEETDQDELRKIIQREWAIEFFEENHRLHDVKHWKLDAIDKGIIGGEKYTFKFEYKNGSYGEVVDDYISYAREVAFSGYWSDKQFLNPFPQIEINKGYLVQNPGY</sequence>
<dbReference type="GO" id="GO:0009279">
    <property type="term" value="C:cell outer membrane"/>
    <property type="evidence" value="ECO:0007669"/>
    <property type="project" value="UniProtKB-SubCell"/>
</dbReference>
<dbReference type="InterPro" id="IPR012944">
    <property type="entry name" value="SusD_RagB_dom"/>
</dbReference>
<evidence type="ECO:0000256" key="3">
    <source>
        <dbReference type="ARBA" id="ARBA00022729"/>
    </source>
</evidence>
<evidence type="ECO:0000259" key="8">
    <source>
        <dbReference type="Pfam" id="PF14322"/>
    </source>
</evidence>
<comment type="subcellular location">
    <subcellularLocation>
        <location evidence="1">Cell outer membrane</location>
    </subcellularLocation>
</comment>
<dbReference type="Pfam" id="PF14322">
    <property type="entry name" value="SusD-like_3"/>
    <property type="match status" value="1"/>
</dbReference>
<evidence type="ECO:0000259" key="7">
    <source>
        <dbReference type="Pfam" id="PF07980"/>
    </source>
</evidence>
<feature type="signal peptide" evidence="6">
    <location>
        <begin position="1"/>
        <end position="25"/>
    </location>
</feature>
<dbReference type="AlphaFoldDB" id="A0A1I2KR89"/>
<dbReference type="SUPFAM" id="SSF48452">
    <property type="entry name" value="TPR-like"/>
    <property type="match status" value="1"/>
</dbReference>
<dbReference type="RefSeq" id="WP_212733553.1">
    <property type="nucleotide sequence ID" value="NZ_FONW01000012.1"/>
</dbReference>
<dbReference type="Pfam" id="PF07980">
    <property type="entry name" value="SusD_RagB"/>
    <property type="match status" value="1"/>
</dbReference>
<dbReference type="Gene3D" id="1.25.40.390">
    <property type="match status" value="1"/>
</dbReference>
<evidence type="ECO:0000256" key="6">
    <source>
        <dbReference type="SAM" id="SignalP"/>
    </source>
</evidence>
<gene>
    <name evidence="9" type="ORF">SAMN05216283_112105</name>
</gene>
<keyword evidence="5" id="KW-0998">Cell outer membrane</keyword>
<dbReference type="PROSITE" id="PS51257">
    <property type="entry name" value="PROKAR_LIPOPROTEIN"/>
    <property type="match status" value="1"/>
</dbReference>
<proteinExistence type="inferred from homology"/>
<dbReference type="InterPro" id="IPR033985">
    <property type="entry name" value="SusD-like_N"/>
</dbReference>
<name>A0A1I2KR89_9BACT</name>
<organism evidence="9 10">
    <name type="scientific">Sunxiuqinia elliptica</name>
    <dbReference type="NCBI Taxonomy" id="655355"/>
    <lineage>
        <taxon>Bacteria</taxon>
        <taxon>Pseudomonadati</taxon>
        <taxon>Bacteroidota</taxon>
        <taxon>Bacteroidia</taxon>
        <taxon>Marinilabiliales</taxon>
        <taxon>Prolixibacteraceae</taxon>
        <taxon>Sunxiuqinia</taxon>
    </lineage>
</organism>
<keyword evidence="10" id="KW-1185">Reference proteome</keyword>
<protein>
    <submittedName>
        <fullName evidence="9">Starch-binding associating with outer membrane</fullName>
    </submittedName>
</protein>
<evidence type="ECO:0000313" key="9">
    <source>
        <dbReference type="EMBL" id="SFF67631.1"/>
    </source>
</evidence>
<keyword evidence="4" id="KW-0472">Membrane</keyword>
<reference evidence="9 10" key="1">
    <citation type="submission" date="2016-10" db="EMBL/GenBank/DDBJ databases">
        <authorList>
            <person name="de Groot N.N."/>
        </authorList>
    </citation>
    <scope>NUCLEOTIDE SEQUENCE [LARGE SCALE GENOMIC DNA]</scope>
    <source>
        <strain evidence="9 10">CGMCC 1.9156</strain>
    </source>
</reference>
<comment type="similarity">
    <text evidence="2">Belongs to the SusD family.</text>
</comment>
<dbReference type="Proteomes" id="UP000198964">
    <property type="component" value="Unassembled WGS sequence"/>
</dbReference>
<feature type="chain" id="PRO_5011733162" evidence="6">
    <location>
        <begin position="26"/>
        <end position="590"/>
    </location>
</feature>